<dbReference type="PANTHER" id="PTHR30055:SF234">
    <property type="entry name" value="HTH-TYPE TRANSCRIPTIONAL REGULATOR BETI"/>
    <property type="match status" value="1"/>
</dbReference>
<evidence type="ECO:0000313" key="6">
    <source>
        <dbReference type="EMBL" id="PYE19094.1"/>
    </source>
</evidence>
<organism evidence="6 7">
    <name type="scientific">Williamsia limnetica</name>
    <dbReference type="NCBI Taxonomy" id="882452"/>
    <lineage>
        <taxon>Bacteria</taxon>
        <taxon>Bacillati</taxon>
        <taxon>Actinomycetota</taxon>
        <taxon>Actinomycetes</taxon>
        <taxon>Mycobacteriales</taxon>
        <taxon>Nocardiaceae</taxon>
        <taxon>Williamsia</taxon>
    </lineage>
</organism>
<comment type="caution">
    <text evidence="6">The sequence shown here is derived from an EMBL/GenBank/DDBJ whole genome shotgun (WGS) entry which is preliminary data.</text>
</comment>
<dbReference type="AlphaFoldDB" id="A0A318RQ95"/>
<proteinExistence type="predicted"/>
<dbReference type="InterPro" id="IPR036271">
    <property type="entry name" value="Tet_transcr_reg_TetR-rel_C_sf"/>
</dbReference>
<dbReference type="GO" id="GO:0003700">
    <property type="term" value="F:DNA-binding transcription factor activity"/>
    <property type="evidence" value="ECO:0007669"/>
    <property type="project" value="TreeGrafter"/>
</dbReference>
<dbReference type="Proteomes" id="UP000247591">
    <property type="component" value="Unassembled WGS sequence"/>
</dbReference>
<evidence type="ECO:0000256" key="3">
    <source>
        <dbReference type="ARBA" id="ARBA00023163"/>
    </source>
</evidence>
<dbReference type="PANTHER" id="PTHR30055">
    <property type="entry name" value="HTH-TYPE TRANSCRIPTIONAL REGULATOR RUTR"/>
    <property type="match status" value="1"/>
</dbReference>
<keyword evidence="7" id="KW-1185">Reference proteome</keyword>
<keyword evidence="1" id="KW-0805">Transcription regulation</keyword>
<dbReference type="Gene3D" id="1.10.357.10">
    <property type="entry name" value="Tetracycline Repressor, domain 2"/>
    <property type="match status" value="1"/>
</dbReference>
<name>A0A318RQ95_WILLI</name>
<dbReference type="PROSITE" id="PS50977">
    <property type="entry name" value="HTH_TETR_2"/>
    <property type="match status" value="1"/>
</dbReference>
<dbReference type="SUPFAM" id="SSF48498">
    <property type="entry name" value="Tetracyclin repressor-like, C-terminal domain"/>
    <property type="match status" value="1"/>
</dbReference>
<dbReference type="OrthoDB" id="8222629at2"/>
<feature type="DNA-binding region" description="H-T-H motif" evidence="4">
    <location>
        <begin position="41"/>
        <end position="60"/>
    </location>
</feature>
<evidence type="ECO:0000256" key="4">
    <source>
        <dbReference type="PROSITE-ProRule" id="PRU00335"/>
    </source>
</evidence>
<reference evidence="6 7" key="1">
    <citation type="submission" date="2018-06" db="EMBL/GenBank/DDBJ databases">
        <title>Genomic Encyclopedia of Type Strains, Phase IV (KMG-IV): sequencing the most valuable type-strain genomes for metagenomic binning, comparative biology and taxonomic classification.</title>
        <authorList>
            <person name="Goeker M."/>
        </authorList>
    </citation>
    <scope>NUCLEOTIDE SEQUENCE [LARGE SCALE GENOMIC DNA]</scope>
    <source>
        <strain evidence="6 7">DSM 45521</strain>
    </source>
</reference>
<evidence type="ECO:0000313" key="7">
    <source>
        <dbReference type="Proteomes" id="UP000247591"/>
    </source>
</evidence>
<dbReference type="EMBL" id="QJSP01000003">
    <property type="protein sequence ID" value="PYE19094.1"/>
    <property type="molecule type" value="Genomic_DNA"/>
</dbReference>
<keyword evidence="3" id="KW-0804">Transcription</keyword>
<evidence type="ECO:0000256" key="1">
    <source>
        <dbReference type="ARBA" id="ARBA00023015"/>
    </source>
</evidence>
<dbReference type="SUPFAM" id="SSF46689">
    <property type="entry name" value="Homeodomain-like"/>
    <property type="match status" value="1"/>
</dbReference>
<accession>A0A318RQ95</accession>
<sequence>MTVDRLRRRRSPRGSGEQLRTEILEAATELLLSSGDESAVSIRAVANRVGVTPPSIYIHFADKDALIGEVVAHYFTRLDEVMRQAGAEHDNTWEAAHAQGMAYVRFAVENAELYRVATMKVCAEGTDADAVLSQSAFVHFAETIERLMDEGFVDKGDPTPVVMELWTAAHGVAALMIAKPYVALGENYELADRVLTSVCLGRAIKDVIGGDVGPHEIRTFVLEQRSRAGDRIALPNPE</sequence>
<protein>
    <submittedName>
        <fullName evidence="6">TetR family transcriptional regulator</fullName>
    </submittedName>
</protein>
<dbReference type="Pfam" id="PF13305">
    <property type="entry name" value="TetR_C_33"/>
    <property type="match status" value="1"/>
</dbReference>
<dbReference type="InterPro" id="IPR050109">
    <property type="entry name" value="HTH-type_TetR-like_transc_reg"/>
</dbReference>
<dbReference type="Pfam" id="PF00440">
    <property type="entry name" value="TetR_N"/>
    <property type="match status" value="1"/>
</dbReference>
<feature type="domain" description="HTH tetR-type" evidence="5">
    <location>
        <begin position="17"/>
        <end position="78"/>
    </location>
</feature>
<evidence type="ECO:0000256" key="2">
    <source>
        <dbReference type="ARBA" id="ARBA00023125"/>
    </source>
</evidence>
<evidence type="ECO:0000259" key="5">
    <source>
        <dbReference type="PROSITE" id="PS50977"/>
    </source>
</evidence>
<gene>
    <name evidence="6" type="ORF">DFR67_1033</name>
</gene>
<dbReference type="InterPro" id="IPR001647">
    <property type="entry name" value="HTH_TetR"/>
</dbReference>
<keyword evidence="2 4" id="KW-0238">DNA-binding</keyword>
<dbReference type="InterPro" id="IPR025996">
    <property type="entry name" value="MT1864/Rv1816-like_C"/>
</dbReference>
<dbReference type="InterPro" id="IPR009057">
    <property type="entry name" value="Homeodomain-like_sf"/>
</dbReference>
<dbReference type="GO" id="GO:0000976">
    <property type="term" value="F:transcription cis-regulatory region binding"/>
    <property type="evidence" value="ECO:0007669"/>
    <property type="project" value="TreeGrafter"/>
</dbReference>
<dbReference type="RefSeq" id="WP_110468350.1">
    <property type="nucleotide sequence ID" value="NZ_QJSP01000003.1"/>
</dbReference>